<dbReference type="WBParaSite" id="PS1159_v2.g9651.t1">
    <property type="protein sequence ID" value="PS1159_v2.g9651.t1"/>
    <property type="gene ID" value="PS1159_v2.g9651"/>
</dbReference>
<protein>
    <submittedName>
        <fullName evidence="2">Uncharacterized protein</fullName>
    </submittedName>
</protein>
<name>A0AC35GXQ6_9BILA</name>
<sequence>MGNLCGTSKISVTENFVEEKKDSGHSPSAKPSPSPAPFQPRPATALPDDDGEGILRLLLLGASESGKTTLLEQIRMLHKQNFTEYELMHRRAFIYNNIMNSMKAIILNAQKNQYSLLPENEFRAKTIISNADECLGRLTEEEYDAIINLWQDPGIQEAYKHRGEYNLNDSAK</sequence>
<dbReference type="Proteomes" id="UP000887580">
    <property type="component" value="Unplaced"/>
</dbReference>
<evidence type="ECO:0000313" key="1">
    <source>
        <dbReference type="Proteomes" id="UP000887580"/>
    </source>
</evidence>
<evidence type="ECO:0000313" key="2">
    <source>
        <dbReference type="WBParaSite" id="PS1159_v2.g9651.t1"/>
    </source>
</evidence>
<organism evidence="1 2">
    <name type="scientific">Panagrolaimus sp. PS1159</name>
    <dbReference type="NCBI Taxonomy" id="55785"/>
    <lineage>
        <taxon>Eukaryota</taxon>
        <taxon>Metazoa</taxon>
        <taxon>Ecdysozoa</taxon>
        <taxon>Nematoda</taxon>
        <taxon>Chromadorea</taxon>
        <taxon>Rhabditida</taxon>
        <taxon>Tylenchina</taxon>
        <taxon>Panagrolaimomorpha</taxon>
        <taxon>Panagrolaimoidea</taxon>
        <taxon>Panagrolaimidae</taxon>
        <taxon>Panagrolaimus</taxon>
    </lineage>
</organism>
<accession>A0AC35GXQ6</accession>
<reference evidence="2" key="1">
    <citation type="submission" date="2022-11" db="UniProtKB">
        <authorList>
            <consortium name="WormBaseParasite"/>
        </authorList>
    </citation>
    <scope>IDENTIFICATION</scope>
</reference>
<proteinExistence type="predicted"/>